<keyword evidence="2" id="KW-1185">Reference proteome</keyword>
<name>A0A1B0GEY8_GLOMM</name>
<evidence type="ECO:0000313" key="2">
    <source>
        <dbReference type="Proteomes" id="UP000092444"/>
    </source>
</evidence>
<protein>
    <submittedName>
        <fullName evidence="1">Uncharacterized protein</fullName>
    </submittedName>
</protein>
<dbReference type="AlphaFoldDB" id="A0A1B0GEY8"/>
<proteinExistence type="predicted"/>
<accession>A0A1B0GEY8</accession>
<dbReference type="Proteomes" id="UP000092444">
    <property type="component" value="Unassembled WGS sequence"/>
</dbReference>
<dbReference type="EnsemblMetazoa" id="GMOY011860-RA">
    <property type="protein sequence ID" value="GMOY011860-PA"/>
    <property type="gene ID" value="GMOY011860"/>
</dbReference>
<dbReference type="EMBL" id="CCAG010012641">
    <property type="status" value="NOT_ANNOTATED_CDS"/>
    <property type="molecule type" value="Genomic_DNA"/>
</dbReference>
<evidence type="ECO:0000313" key="1">
    <source>
        <dbReference type="EnsemblMetazoa" id="GMOY011860-PA"/>
    </source>
</evidence>
<reference evidence="1" key="1">
    <citation type="submission" date="2020-05" db="UniProtKB">
        <authorList>
            <consortium name="EnsemblMetazoa"/>
        </authorList>
    </citation>
    <scope>IDENTIFICATION</scope>
    <source>
        <strain evidence="1">Yale</strain>
    </source>
</reference>
<dbReference type="VEuPathDB" id="VectorBase:GMOY011860"/>
<sequence>MPNIISIKDIDFMNCRATTIHSRNSKKFITKLNKVKPSAFNSMHSGVKRLFMYTYEHMSPPMIQETMRKDISSTTSAWPRPFDHLGEAYFKLTAIVLM</sequence>
<organism evidence="1 2">
    <name type="scientific">Glossina morsitans morsitans</name>
    <name type="common">Savannah tsetse fly</name>
    <dbReference type="NCBI Taxonomy" id="37546"/>
    <lineage>
        <taxon>Eukaryota</taxon>
        <taxon>Metazoa</taxon>
        <taxon>Ecdysozoa</taxon>
        <taxon>Arthropoda</taxon>
        <taxon>Hexapoda</taxon>
        <taxon>Insecta</taxon>
        <taxon>Pterygota</taxon>
        <taxon>Neoptera</taxon>
        <taxon>Endopterygota</taxon>
        <taxon>Diptera</taxon>
        <taxon>Brachycera</taxon>
        <taxon>Muscomorpha</taxon>
        <taxon>Hippoboscoidea</taxon>
        <taxon>Glossinidae</taxon>
        <taxon>Glossina</taxon>
    </lineage>
</organism>